<evidence type="ECO:0000256" key="1">
    <source>
        <dbReference type="SAM" id="Phobius"/>
    </source>
</evidence>
<reference evidence="2" key="1">
    <citation type="submission" date="2024-07" db="EMBL/GenBank/DDBJ databases">
        <authorList>
            <person name="Pedron J."/>
        </authorList>
    </citation>
    <scope>NUCLEOTIDE SEQUENCE</scope>
    <source>
        <strain evidence="2">A642-S2-A17</strain>
    </source>
</reference>
<feature type="transmembrane region" description="Helical" evidence="1">
    <location>
        <begin position="33"/>
        <end position="50"/>
    </location>
</feature>
<proteinExistence type="predicted"/>
<dbReference type="EMBL" id="CP162411">
    <property type="protein sequence ID" value="XDL15845.1"/>
    <property type="molecule type" value="Genomic_DNA"/>
</dbReference>
<dbReference type="AlphaFoldDB" id="A0AB39IIU3"/>
<feature type="transmembrane region" description="Helical" evidence="1">
    <location>
        <begin position="383"/>
        <end position="400"/>
    </location>
</feature>
<gene>
    <name evidence="2" type="ORF">LF923_0006245</name>
</gene>
<keyword evidence="1" id="KW-0472">Membrane</keyword>
<feature type="transmembrane region" description="Helical" evidence="1">
    <location>
        <begin position="89"/>
        <end position="107"/>
    </location>
</feature>
<protein>
    <submittedName>
        <fullName evidence="2">Uncharacterized protein</fullName>
    </submittedName>
</protein>
<feature type="transmembrane region" description="Helical" evidence="1">
    <location>
        <begin position="62"/>
        <end position="83"/>
    </location>
</feature>
<name>A0AB39IIU3_9GAMM</name>
<evidence type="ECO:0000313" key="2">
    <source>
        <dbReference type="EMBL" id="XDL15845.1"/>
    </source>
</evidence>
<feature type="transmembrane region" description="Helical" evidence="1">
    <location>
        <begin position="188"/>
        <end position="213"/>
    </location>
</feature>
<feature type="transmembrane region" description="Helical" evidence="1">
    <location>
        <begin position="9"/>
        <end position="27"/>
    </location>
</feature>
<keyword evidence="1" id="KW-1133">Transmembrane helix</keyword>
<feature type="transmembrane region" description="Helical" evidence="1">
    <location>
        <begin position="119"/>
        <end position="140"/>
    </location>
</feature>
<sequence>MKATIKHDPLYWTMLCIFLIPQFVFVFLQQSSLAPGMMVAIVPIYIYGLRHMKMLSFSSGKILLFSIVVFILLAQSGYIAAMSDNYKPLFTLPALIIIFLGAILLSNRLLTVSPATLASVFRAVTYTLLLLGWLSVIHRIDIGSYAAKPKAVFPFSEESHYALTVGLFVCASGILMKNRERLVLLGNLLLQALIFPSLTLLVFCMMAIFVFWMARRVTLMLTVLVIVVVAVYIMLTYFSDLPAIAYFGSRLAISDDTDNLTTLVFLQGLDDAKNALLESHGIGLGLQMAGTNGVGQYGYVIQSLAGSDFNRNDGGFLASKIVSEFGAVGLLLSAGYLWVLKKAVNTINRIRDNTDTESTLLKIAMAVVIGYAVEFFLRGYGYFSPGLFLFVTMMMVSSTLHRRQATALHPLASQPSLQFQR</sequence>
<dbReference type="RefSeq" id="WP_226102295.1">
    <property type="nucleotide sequence ID" value="NZ_CP162411.1"/>
</dbReference>
<accession>A0AB39IIU3</accession>
<keyword evidence="1" id="KW-0812">Transmembrane</keyword>
<feature type="transmembrane region" description="Helical" evidence="1">
    <location>
        <begin position="219"/>
        <end position="238"/>
    </location>
</feature>
<organism evidence="2">
    <name type="scientific">Dickeya oryzae</name>
    <dbReference type="NCBI Taxonomy" id="1240404"/>
    <lineage>
        <taxon>Bacteria</taxon>
        <taxon>Pseudomonadati</taxon>
        <taxon>Pseudomonadota</taxon>
        <taxon>Gammaproteobacteria</taxon>
        <taxon>Enterobacterales</taxon>
        <taxon>Pectobacteriaceae</taxon>
        <taxon>Dickeya</taxon>
    </lineage>
</organism>
<feature type="transmembrane region" description="Helical" evidence="1">
    <location>
        <begin position="359"/>
        <end position="377"/>
    </location>
</feature>